<feature type="region of interest" description="Disordered" evidence="1">
    <location>
        <begin position="395"/>
        <end position="418"/>
    </location>
</feature>
<organism evidence="4 5">
    <name type="scientific">Novipirellula rosea</name>
    <dbReference type="NCBI Taxonomy" id="1031540"/>
    <lineage>
        <taxon>Bacteria</taxon>
        <taxon>Pseudomonadati</taxon>
        <taxon>Planctomycetota</taxon>
        <taxon>Planctomycetia</taxon>
        <taxon>Pirellulales</taxon>
        <taxon>Pirellulaceae</taxon>
        <taxon>Novipirellula</taxon>
    </lineage>
</organism>
<feature type="domain" description="Glycosyl transferase family 1" evidence="2">
    <location>
        <begin position="195"/>
        <end position="366"/>
    </location>
</feature>
<dbReference type="PANTHER" id="PTHR12526:SF630">
    <property type="entry name" value="GLYCOSYLTRANSFERASE"/>
    <property type="match status" value="1"/>
</dbReference>
<keyword evidence="5" id="KW-1185">Reference proteome</keyword>
<accession>A0ABP8MG98</accession>
<dbReference type="SUPFAM" id="SSF53756">
    <property type="entry name" value="UDP-Glycosyltransferase/glycogen phosphorylase"/>
    <property type="match status" value="1"/>
</dbReference>
<dbReference type="PANTHER" id="PTHR12526">
    <property type="entry name" value="GLYCOSYLTRANSFERASE"/>
    <property type="match status" value="1"/>
</dbReference>
<reference evidence="5" key="1">
    <citation type="journal article" date="2019" name="Int. J. Syst. Evol. Microbiol.">
        <title>The Global Catalogue of Microorganisms (GCM) 10K type strain sequencing project: providing services to taxonomists for standard genome sequencing and annotation.</title>
        <authorList>
            <consortium name="The Broad Institute Genomics Platform"/>
            <consortium name="The Broad Institute Genome Sequencing Center for Infectious Disease"/>
            <person name="Wu L."/>
            <person name="Ma J."/>
        </authorList>
    </citation>
    <scope>NUCLEOTIDE SEQUENCE [LARGE SCALE GENOMIC DNA]</scope>
    <source>
        <strain evidence="5">JCM 17759</strain>
    </source>
</reference>
<gene>
    <name evidence="4" type="ORF">GCM10023156_11270</name>
</gene>
<name>A0ABP8MG98_9BACT</name>
<comment type="caution">
    <text evidence="4">The sequence shown here is derived from an EMBL/GenBank/DDBJ whole genome shotgun (WGS) entry which is preliminary data.</text>
</comment>
<dbReference type="Pfam" id="PF13439">
    <property type="entry name" value="Glyco_transf_4"/>
    <property type="match status" value="1"/>
</dbReference>
<sequence>MLNRIQQIYRPVPPRHKEGPLRCLFVITSMPVGGAETLLVNLMRRMDPQVMIPEVVCLKEAGPLGEQIASEFKVHTHLLSSKYDLRVLPRLVHLMYRRWIDVVVTVGAGDKMFWGRVAAKIAGVPVIASALHSTGWPDGVGRLNRRLTCITDAFIAVADSHGEFLTSFERFPASKVNVIRNGVDCDRFRGSATARQSLRNQLGIPSDAPVVGLVAALRSEKNHAMFLKTAAMIRDQNRDSRLGDTHWVLVGDGPERAAIEMLRDKLNLGSQVHLLGTRHDTPELVAGMDVFALTSLNEASPVSILESLACGVPVVATDVGSISESVIEGVTGHLVPSEDVSAMAAAVSRLLNDPAAARQMGENGRDRVVATGSLDSMVRGYESLATRLYDSKVLPHSKSSSRGAGVLTKNQTSKSISC</sequence>
<feature type="compositionally biased region" description="Polar residues" evidence="1">
    <location>
        <begin position="397"/>
        <end position="418"/>
    </location>
</feature>
<dbReference type="Pfam" id="PF00534">
    <property type="entry name" value="Glycos_transf_1"/>
    <property type="match status" value="1"/>
</dbReference>
<evidence type="ECO:0000259" key="3">
    <source>
        <dbReference type="Pfam" id="PF13439"/>
    </source>
</evidence>
<dbReference type="Proteomes" id="UP001500840">
    <property type="component" value="Unassembled WGS sequence"/>
</dbReference>
<evidence type="ECO:0000313" key="5">
    <source>
        <dbReference type="Proteomes" id="UP001500840"/>
    </source>
</evidence>
<dbReference type="InterPro" id="IPR001296">
    <property type="entry name" value="Glyco_trans_1"/>
</dbReference>
<dbReference type="Gene3D" id="3.40.50.2000">
    <property type="entry name" value="Glycogen Phosphorylase B"/>
    <property type="match status" value="2"/>
</dbReference>
<feature type="domain" description="Glycosyltransferase subfamily 4-like N-terminal" evidence="3">
    <location>
        <begin position="32"/>
        <end position="187"/>
    </location>
</feature>
<evidence type="ECO:0000256" key="1">
    <source>
        <dbReference type="SAM" id="MobiDB-lite"/>
    </source>
</evidence>
<dbReference type="InterPro" id="IPR028098">
    <property type="entry name" value="Glyco_trans_4-like_N"/>
</dbReference>
<proteinExistence type="predicted"/>
<dbReference type="EMBL" id="BAABGA010000016">
    <property type="protein sequence ID" value="GAA4448293.1"/>
    <property type="molecule type" value="Genomic_DNA"/>
</dbReference>
<evidence type="ECO:0000259" key="2">
    <source>
        <dbReference type="Pfam" id="PF00534"/>
    </source>
</evidence>
<protein>
    <submittedName>
        <fullName evidence="4">Glycosyltransferase</fullName>
    </submittedName>
</protein>
<evidence type="ECO:0000313" key="4">
    <source>
        <dbReference type="EMBL" id="GAA4448293.1"/>
    </source>
</evidence>